<protein>
    <recommendedName>
        <fullName evidence="1">HTH OST-type domain-containing protein</fullName>
    </recommendedName>
</protein>
<dbReference type="CDD" id="cd10910">
    <property type="entry name" value="PIN_limkain_b1_N_like"/>
    <property type="match status" value="1"/>
</dbReference>
<keyword evidence="3" id="KW-1185">Reference proteome</keyword>
<dbReference type="Gene3D" id="3.30.420.610">
    <property type="entry name" value="LOTUS domain-like"/>
    <property type="match status" value="1"/>
</dbReference>
<dbReference type="GO" id="GO:0071277">
    <property type="term" value="P:cellular response to calcium ion"/>
    <property type="evidence" value="ECO:0007669"/>
    <property type="project" value="TreeGrafter"/>
</dbReference>
<accession>A0A835FKJ4</accession>
<sequence>MSAPLSRLLRPLAPAAVVPARDPFLSFPPQVVRSLLDAGHEVYVVTAAPESVFCAEIAARRLHIRRVEEVVLACGPPHALTSDSFPHVDKHTRESLFKREAEWIKSINADLVVSDVDYSAEMNVSEERTPQGVAGIIPPLKSSSKLIVNRSRRYENETRENASADSLLDWKVMHSQEGTQATHWYANVASSTLRSPERETLEVLSYVDSIAIKAYGVTLKTKEALKKTGVTVIDIPKRGKDSADKLILVDMLLFALDSPRPAFFLLISGDSDFGPAVKGLVKRGHTVVVAIPSQAAASRSLISSASHVWDWPSLAQGRGVIIPSIVPTDLEAVKANLVQLFQSEGGHINLQYIASMYHKRFGKQLKAAEYGVRKLIDLFIELGSPFCVMGKGMVFLDKQSAFEEQDPEDHFGLKYYSRITHELSVVDAKGDPDSQFPERDFEKVIGDTSQEDEKISAQKKSRRCFLGLSSDEHQEKISDWYWGAAAAQQGGPNDAVDHFFQTRGLRGLCTPIEVNESTLSVLRQPCPAVGFHRSFSNLCSSGWDLGVGFSRSGGCGFGFGRNWGFAALFVSLGFGIRLSFSAMKLRNTDAFSKVQHSIIFLKIYDVDTKYHHTPVKKLKLDLDFLGEASCYLSEIVTKVDHRVTLNLRSDCGHDLLGTMTVNAEEIHSSRMAIEMTLHCLNLENKDVDPFLRISKLVETADPIPISVTEAVTNNLNPVWRPITLTSQQYGSKMKGQLFVDKLQEKIQHTFLDYISSGFQLNFMVAVDFTDSNGDPRLPQSLHYIDPFGKPNLYQQDGVPIDIQETKDTIVRASDLPLSILIVGIGNADFKQMEVKQSSEYFSVIFTMIKQYAHSLYANPPLQILDADNGKRLQNLTGGVATRGIVQFVHMRDDQDGQMSVVQSLLEELPGQFLQYMRIRGIKPWQQAPLGNAIVPIYPPQQ</sequence>
<proteinExistence type="predicted"/>
<dbReference type="Pfam" id="PF12872">
    <property type="entry name" value="OST-HTH"/>
    <property type="match status" value="1"/>
</dbReference>
<evidence type="ECO:0000313" key="2">
    <source>
        <dbReference type="EMBL" id="KAF8762759.1"/>
    </source>
</evidence>
<dbReference type="GO" id="GO:0005544">
    <property type="term" value="F:calcium-dependent phospholipid binding"/>
    <property type="evidence" value="ECO:0007669"/>
    <property type="project" value="InterPro"/>
</dbReference>
<dbReference type="CDD" id="cd08824">
    <property type="entry name" value="LOTUS"/>
    <property type="match status" value="1"/>
</dbReference>
<dbReference type="GO" id="GO:0004540">
    <property type="term" value="F:RNA nuclease activity"/>
    <property type="evidence" value="ECO:0007669"/>
    <property type="project" value="InterPro"/>
</dbReference>
<evidence type="ECO:0000313" key="3">
    <source>
        <dbReference type="Proteomes" id="UP000636709"/>
    </source>
</evidence>
<dbReference type="PANTHER" id="PTHR10857:SF120">
    <property type="entry name" value="PROTEIN BONZAI 3"/>
    <property type="match status" value="1"/>
</dbReference>
<dbReference type="AlphaFoldDB" id="A0A835FKJ4"/>
<gene>
    <name evidence="2" type="ORF">HU200_009065</name>
</gene>
<reference evidence="2" key="1">
    <citation type="submission" date="2020-07" db="EMBL/GenBank/DDBJ databases">
        <title>Genome sequence and genetic diversity analysis of an under-domesticated orphan crop, white fonio (Digitaria exilis).</title>
        <authorList>
            <person name="Bennetzen J.L."/>
            <person name="Chen S."/>
            <person name="Ma X."/>
            <person name="Wang X."/>
            <person name="Yssel A.E.J."/>
            <person name="Chaluvadi S.R."/>
            <person name="Johnson M."/>
            <person name="Gangashetty P."/>
            <person name="Hamidou F."/>
            <person name="Sanogo M.D."/>
            <person name="Zwaenepoel A."/>
            <person name="Wallace J."/>
            <person name="Van De Peer Y."/>
            <person name="Van Deynze A."/>
        </authorList>
    </citation>
    <scope>NUCLEOTIDE SEQUENCE</scope>
    <source>
        <tissue evidence="2">Leaves</tissue>
    </source>
</reference>
<dbReference type="InterPro" id="IPR010734">
    <property type="entry name" value="Copine_C"/>
</dbReference>
<dbReference type="OrthoDB" id="5855668at2759"/>
<evidence type="ECO:0000259" key="1">
    <source>
        <dbReference type="PROSITE" id="PS51644"/>
    </source>
</evidence>
<dbReference type="InterPro" id="IPR045052">
    <property type="entry name" value="Copine"/>
</dbReference>
<organism evidence="2 3">
    <name type="scientific">Digitaria exilis</name>
    <dbReference type="NCBI Taxonomy" id="1010633"/>
    <lineage>
        <taxon>Eukaryota</taxon>
        <taxon>Viridiplantae</taxon>
        <taxon>Streptophyta</taxon>
        <taxon>Embryophyta</taxon>
        <taxon>Tracheophyta</taxon>
        <taxon>Spermatophyta</taxon>
        <taxon>Magnoliopsida</taxon>
        <taxon>Liliopsida</taxon>
        <taxon>Poales</taxon>
        <taxon>Poaceae</taxon>
        <taxon>PACMAD clade</taxon>
        <taxon>Panicoideae</taxon>
        <taxon>Panicodae</taxon>
        <taxon>Paniceae</taxon>
        <taxon>Anthephorinae</taxon>
        <taxon>Digitaria</taxon>
    </lineage>
</organism>
<dbReference type="InterPro" id="IPR041966">
    <property type="entry name" value="LOTUS-like"/>
</dbReference>
<dbReference type="Proteomes" id="UP000636709">
    <property type="component" value="Unassembled WGS sequence"/>
</dbReference>
<dbReference type="EMBL" id="JACEFO010000612">
    <property type="protein sequence ID" value="KAF8762759.1"/>
    <property type="molecule type" value="Genomic_DNA"/>
</dbReference>
<dbReference type="PANTHER" id="PTHR10857">
    <property type="entry name" value="COPINE"/>
    <property type="match status" value="1"/>
</dbReference>
<dbReference type="InterPro" id="IPR021139">
    <property type="entry name" value="NYN"/>
</dbReference>
<dbReference type="Pfam" id="PF07002">
    <property type="entry name" value="Copine"/>
    <property type="match status" value="2"/>
</dbReference>
<feature type="domain" description="HTH OST-type" evidence="1">
    <location>
        <begin position="329"/>
        <end position="406"/>
    </location>
</feature>
<comment type="caution">
    <text evidence="2">The sequence shown here is derived from an EMBL/GenBank/DDBJ whole genome shotgun (WGS) entry which is preliminary data.</text>
</comment>
<dbReference type="Gene3D" id="3.40.50.1010">
    <property type="entry name" value="5'-nuclease"/>
    <property type="match status" value="1"/>
</dbReference>
<dbReference type="InterPro" id="IPR025605">
    <property type="entry name" value="OST-HTH/LOTUS_dom"/>
</dbReference>
<dbReference type="Pfam" id="PF01936">
    <property type="entry name" value="NYN"/>
    <property type="match status" value="1"/>
</dbReference>
<dbReference type="PROSITE" id="PS51644">
    <property type="entry name" value="HTH_OST"/>
    <property type="match status" value="1"/>
</dbReference>
<name>A0A835FKJ4_9POAL</name>
<dbReference type="GO" id="GO:0005886">
    <property type="term" value="C:plasma membrane"/>
    <property type="evidence" value="ECO:0007669"/>
    <property type="project" value="TreeGrafter"/>
</dbReference>